<name>L8YAS1_TUPCH</name>
<protein>
    <submittedName>
        <fullName evidence="2">Uncharacterized protein</fullName>
    </submittedName>
</protein>
<reference evidence="3" key="2">
    <citation type="journal article" date="2013" name="Nat. Commun.">
        <title>Genome of the Chinese tree shrew.</title>
        <authorList>
            <person name="Fan Y."/>
            <person name="Huang Z.Y."/>
            <person name="Cao C.C."/>
            <person name="Chen C.S."/>
            <person name="Chen Y.X."/>
            <person name="Fan D.D."/>
            <person name="He J."/>
            <person name="Hou H.L."/>
            <person name="Hu L."/>
            <person name="Hu X.T."/>
            <person name="Jiang X.T."/>
            <person name="Lai R."/>
            <person name="Lang Y.S."/>
            <person name="Liang B."/>
            <person name="Liao S.G."/>
            <person name="Mu D."/>
            <person name="Ma Y.Y."/>
            <person name="Niu Y.Y."/>
            <person name="Sun X.Q."/>
            <person name="Xia J.Q."/>
            <person name="Xiao J."/>
            <person name="Xiong Z.Q."/>
            <person name="Xu L."/>
            <person name="Yang L."/>
            <person name="Zhang Y."/>
            <person name="Zhao W."/>
            <person name="Zhao X.D."/>
            <person name="Zheng Y.T."/>
            <person name="Zhou J.M."/>
            <person name="Zhu Y.B."/>
            <person name="Zhang G.J."/>
            <person name="Wang J."/>
            <person name="Yao Y.G."/>
        </authorList>
    </citation>
    <scope>NUCLEOTIDE SEQUENCE [LARGE SCALE GENOMIC DNA]</scope>
</reference>
<accession>L8YAS1</accession>
<dbReference type="EMBL" id="KB364678">
    <property type="protein sequence ID" value="ELV12184.1"/>
    <property type="molecule type" value="Genomic_DNA"/>
</dbReference>
<dbReference type="AlphaFoldDB" id="L8YAS1"/>
<evidence type="ECO:0000313" key="3">
    <source>
        <dbReference type="Proteomes" id="UP000011518"/>
    </source>
</evidence>
<sequence length="99" mass="10974">MEVLGLLLCLLAAPCGFTLTPTLHLVPREGRMWSLLSKSRAQGLIWSSRDQAVETLVKVNCSSSCTFDQGLSCHGLTSEMHVDIPRRKGTEGRPRWMCT</sequence>
<dbReference type="InParanoid" id="L8YAS1"/>
<gene>
    <name evidence="2" type="ORF">TREES_T100016454</name>
</gene>
<reference evidence="3" key="1">
    <citation type="submission" date="2012-07" db="EMBL/GenBank/DDBJ databases">
        <title>Genome of the Chinese tree shrew, a rising model animal genetically related to primates.</title>
        <authorList>
            <person name="Zhang G."/>
            <person name="Fan Y."/>
            <person name="Yao Y."/>
            <person name="Huang Z."/>
        </authorList>
    </citation>
    <scope>NUCLEOTIDE SEQUENCE [LARGE SCALE GENOMIC DNA]</scope>
</reference>
<evidence type="ECO:0000313" key="2">
    <source>
        <dbReference type="EMBL" id="ELV12184.1"/>
    </source>
</evidence>
<feature type="signal peptide" evidence="1">
    <location>
        <begin position="1"/>
        <end position="18"/>
    </location>
</feature>
<proteinExistence type="predicted"/>
<dbReference type="STRING" id="246437.L8YAS1"/>
<keyword evidence="1" id="KW-0732">Signal</keyword>
<dbReference type="Proteomes" id="UP000011518">
    <property type="component" value="Unassembled WGS sequence"/>
</dbReference>
<evidence type="ECO:0000256" key="1">
    <source>
        <dbReference type="SAM" id="SignalP"/>
    </source>
</evidence>
<organism evidence="2 3">
    <name type="scientific">Tupaia chinensis</name>
    <name type="common">Chinese tree shrew</name>
    <name type="synonym">Tupaia belangeri chinensis</name>
    <dbReference type="NCBI Taxonomy" id="246437"/>
    <lineage>
        <taxon>Eukaryota</taxon>
        <taxon>Metazoa</taxon>
        <taxon>Chordata</taxon>
        <taxon>Craniata</taxon>
        <taxon>Vertebrata</taxon>
        <taxon>Euteleostomi</taxon>
        <taxon>Mammalia</taxon>
        <taxon>Eutheria</taxon>
        <taxon>Euarchontoglires</taxon>
        <taxon>Scandentia</taxon>
        <taxon>Tupaiidae</taxon>
        <taxon>Tupaia</taxon>
    </lineage>
</organism>
<keyword evidence="3" id="KW-1185">Reference proteome</keyword>
<feature type="chain" id="PRO_5003998900" evidence="1">
    <location>
        <begin position="19"/>
        <end position="99"/>
    </location>
</feature>